<dbReference type="EMBL" id="JANFZH010000001">
    <property type="protein sequence ID" value="MCQ4838439.1"/>
    <property type="molecule type" value="Genomic_DNA"/>
</dbReference>
<dbReference type="Proteomes" id="UP001524473">
    <property type="component" value="Unassembled WGS sequence"/>
</dbReference>
<evidence type="ECO:0000256" key="1">
    <source>
        <dbReference type="SAM" id="SignalP"/>
    </source>
</evidence>
<feature type="chain" id="PRO_5046663121" evidence="1">
    <location>
        <begin position="26"/>
        <end position="194"/>
    </location>
</feature>
<evidence type="ECO:0000313" key="3">
    <source>
        <dbReference type="Proteomes" id="UP001524473"/>
    </source>
</evidence>
<gene>
    <name evidence="2" type="ORF">NE695_00750</name>
</gene>
<keyword evidence="3" id="KW-1185">Reference proteome</keyword>
<keyword evidence="1" id="KW-0732">Signal</keyword>
<reference evidence="2 3" key="1">
    <citation type="submission" date="2022-06" db="EMBL/GenBank/DDBJ databases">
        <title>Isolation of gut microbiota from human fecal samples.</title>
        <authorList>
            <person name="Pamer E.G."/>
            <person name="Barat B."/>
            <person name="Waligurski E."/>
            <person name="Medina S."/>
            <person name="Paddock L."/>
            <person name="Mostad J."/>
        </authorList>
    </citation>
    <scope>NUCLEOTIDE SEQUENCE [LARGE SCALE GENOMIC DNA]</scope>
    <source>
        <strain evidence="2 3">DFI.9.73</strain>
    </source>
</reference>
<comment type="caution">
    <text evidence="2">The sequence shown here is derived from an EMBL/GenBank/DDBJ whole genome shotgun (WGS) entry which is preliminary data.</text>
</comment>
<accession>A0ABT1RUV5</accession>
<name>A0ABT1RUV5_9FIRM</name>
<protein>
    <submittedName>
        <fullName evidence="2">Uncharacterized protein</fullName>
    </submittedName>
</protein>
<feature type="signal peptide" evidence="1">
    <location>
        <begin position="1"/>
        <end position="25"/>
    </location>
</feature>
<proteinExistence type="predicted"/>
<organism evidence="2 3">
    <name type="scientific">Neglectibacter timonensis</name>
    <dbReference type="NCBI Taxonomy" id="1776382"/>
    <lineage>
        <taxon>Bacteria</taxon>
        <taxon>Bacillati</taxon>
        <taxon>Bacillota</taxon>
        <taxon>Clostridia</taxon>
        <taxon>Eubacteriales</taxon>
        <taxon>Oscillospiraceae</taxon>
        <taxon>Neglectibacter</taxon>
    </lineage>
</organism>
<dbReference type="RefSeq" id="WP_256191444.1">
    <property type="nucleotide sequence ID" value="NZ_JANFZG010000002.1"/>
</dbReference>
<evidence type="ECO:0000313" key="2">
    <source>
        <dbReference type="EMBL" id="MCQ4838439.1"/>
    </source>
</evidence>
<sequence>MKKMVKRLALIGVAALMAATVGVTASAKGHRGVGYQENIQAAANVVGESVESMIDRLQEYRCVGTLMAELGLLEEFQEEKFILASDRLNEYVENGTMSRETADAALAAIQERQKNCDGTGNGQGNGQGNGYGQGNGVCDGTGKGQGNGVCDGTGNGQGNGICDGTGNGQGNGVCDGTGYGRGNGGGHGRGRHCG</sequence>